<reference evidence="2 3" key="1">
    <citation type="submission" date="2021-01" db="EMBL/GenBank/DDBJ databases">
        <title>Whole genome shotgun sequence of Catellatospora bangladeshensis NBRC 107357.</title>
        <authorList>
            <person name="Komaki H."/>
            <person name="Tamura T."/>
        </authorList>
    </citation>
    <scope>NUCLEOTIDE SEQUENCE [LARGE SCALE GENOMIC DNA]</scope>
    <source>
        <strain evidence="2 3">NBRC 107357</strain>
    </source>
</reference>
<evidence type="ECO:0000313" key="2">
    <source>
        <dbReference type="EMBL" id="GIF84171.1"/>
    </source>
</evidence>
<sequence>MSEPTFTPPAEDFEPPPEAEPLPEPKGGDLPEHAHDQDGAQARAESPRRDPQVPDDRDTPPPGMDDYGTTPGGQRRSDTLDDRLAREEPDSVGEPPD</sequence>
<feature type="compositionally biased region" description="Basic and acidic residues" evidence="1">
    <location>
        <begin position="75"/>
        <end position="89"/>
    </location>
</feature>
<evidence type="ECO:0000313" key="3">
    <source>
        <dbReference type="Proteomes" id="UP000601223"/>
    </source>
</evidence>
<dbReference type="RefSeq" id="WP_203752078.1">
    <property type="nucleotide sequence ID" value="NZ_BONF01000034.1"/>
</dbReference>
<dbReference type="Proteomes" id="UP000601223">
    <property type="component" value="Unassembled WGS sequence"/>
</dbReference>
<keyword evidence="3" id="KW-1185">Reference proteome</keyword>
<protein>
    <submittedName>
        <fullName evidence="2">Uncharacterized protein</fullName>
    </submittedName>
</protein>
<feature type="compositionally biased region" description="Basic and acidic residues" evidence="1">
    <location>
        <begin position="45"/>
        <end position="59"/>
    </location>
</feature>
<feature type="compositionally biased region" description="Low complexity" evidence="1">
    <location>
        <begin position="1"/>
        <end position="10"/>
    </location>
</feature>
<feature type="region of interest" description="Disordered" evidence="1">
    <location>
        <begin position="1"/>
        <end position="97"/>
    </location>
</feature>
<proteinExistence type="predicted"/>
<evidence type="ECO:0000256" key="1">
    <source>
        <dbReference type="SAM" id="MobiDB-lite"/>
    </source>
</evidence>
<organism evidence="2 3">
    <name type="scientific">Catellatospora bangladeshensis</name>
    <dbReference type="NCBI Taxonomy" id="310355"/>
    <lineage>
        <taxon>Bacteria</taxon>
        <taxon>Bacillati</taxon>
        <taxon>Actinomycetota</taxon>
        <taxon>Actinomycetes</taxon>
        <taxon>Micromonosporales</taxon>
        <taxon>Micromonosporaceae</taxon>
        <taxon>Catellatospora</taxon>
    </lineage>
</organism>
<dbReference type="EMBL" id="BONF01000034">
    <property type="protein sequence ID" value="GIF84171.1"/>
    <property type="molecule type" value="Genomic_DNA"/>
</dbReference>
<name>A0A8J3JGJ3_9ACTN</name>
<comment type="caution">
    <text evidence="2">The sequence shown here is derived from an EMBL/GenBank/DDBJ whole genome shotgun (WGS) entry which is preliminary data.</text>
</comment>
<gene>
    <name evidence="2" type="ORF">Cba03nite_55200</name>
</gene>
<accession>A0A8J3JGJ3</accession>
<feature type="compositionally biased region" description="Basic and acidic residues" evidence="1">
    <location>
        <begin position="26"/>
        <end position="38"/>
    </location>
</feature>
<dbReference type="AlphaFoldDB" id="A0A8J3JGJ3"/>